<dbReference type="EMBL" id="VSRR010005105">
    <property type="protein sequence ID" value="MPC41560.1"/>
    <property type="molecule type" value="Genomic_DNA"/>
</dbReference>
<evidence type="ECO:0000313" key="2">
    <source>
        <dbReference type="Proteomes" id="UP000324222"/>
    </source>
</evidence>
<keyword evidence="2" id="KW-1185">Reference proteome</keyword>
<name>A0A5B7F2F8_PORTR</name>
<accession>A0A5B7F2F8</accession>
<dbReference type="AlphaFoldDB" id="A0A5B7F2F8"/>
<reference evidence="1 2" key="1">
    <citation type="submission" date="2019-05" db="EMBL/GenBank/DDBJ databases">
        <title>Another draft genome of Portunus trituberculatus and its Hox gene families provides insights of decapod evolution.</title>
        <authorList>
            <person name="Jeong J.-H."/>
            <person name="Song I."/>
            <person name="Kim S."/>
            <person name="Choi T."/>
            <person name="Kim D."/>
            <person name="Ryu S."/>
            <person name="Kim W."/>
        </authorList>
    </citation>
    <scope>NUCLEOTIDE SEQUENCE [LARGE SCALE GENOMIC DNA]</scope>
    <source>
        <tissue evidence="1">Muscle</tissue>
    </source>
</reference>
<comment type="caution">
    <text evidence="1">The sequence shown here is derived from an EMBL/GenBank/DDBJ whole genome shotgun (WGS) entry which is preliminary data.</text>
</comment>
<gene>
    <name evidence="1" type="ORF">E2C01_035159</name>
</gene>
<sequence length="90" mass="9964">MGSLWYRGSMCALRTAGSSSTCVQILATVPPARKLLPRVRKPNLHSDRGQDSNLCAWRPLRPKSTHGSTVPRRLITEEVMACLVSTLVQF</sequence>
<dbReference type="Proteomes" id="UP000324222">
    <property type="component" value="Unassembled WGS sequence"/>
</dbReference>
<proteinExistence type="predicted"/>
<organism evidence="1 2">
    <name type="scientific">Portunus trituberculatus</name>
    <name type="common">Swimming crab</name>
    <name type="synonym">Neptunus trituberculatus</name>
    <dbReference type="NCBI Taxonomy" id="210409"/>
    <lineage>
        <taxon>Eukaryota</taxon>
        <taxon>Metazoa</taxon>
        <taxon>Ecdysozoa</taxon>
        <taxon>Arthropoda</taxon>
        <taxon>Crustacea</taxon>
        <taxon>Multicrustacea</taxon>
        <taxon>Malacostraca</taxon>
        <taxon>Eumalacostraca</taxon>
        <taxon>Eucarida</taxon>
        <taxon>Decapoda</taxon>
        <taxon>Pleocyemata</taxon>
        <taxon>Brachyura</taxon>
        <taxon>Eubrachyura</taxon>
        <taxon>Portunoidea</taxon>
        <taxon>Portunidae</taxon>
        <taxon>Portuninae</taxon>
        <taxon>Portunus</taxon>
    </lineage>
</organism>
<protein>
    <submittedName>
        <fullName evidence="1">Uncharacterized protein</fullName>
    </submittedName>
</protein>
<evidence type="ECO:0000313" key="1">
    <source>
        <dbReference type="EMBL" id="MPC41560.1"/>
    </source>
</evidence>